<sequence length="297" mass="32602">MSEMHDTAFRLILQGKSDFDEKNWPDYAARRAGERASEVPEGVSVGELPAPLAGESLSCPENPENKLVFYIHGGGFLGGSSASRRSFTGYLAKELSYNVWSADYRLAPEHPFPAAPEDCLSHYRAILKRYDPKNIAIVGESAGGNLVASTLLAAKAEGLPLPACAALLSPTLQYREEFPSYQNNAATDCMLGKTFLAEVRATYLRDPERVNDPLASPLFGDVTGFPPCFLTVSDSEYLYDDSVRFSEKLKAAGVPCELEVYHDLMHAFPIIAALPEAQDANQKMGTFFDRYLKEANQ</sequence>
<accession>A0A9D2JZ18</accession>
<evidence type="ECO:0000313" key="4">
    <source>
        <dbReference type="Proteomes" id="UP000824102"/>
    </source>
</evidence>
<keyword evidence="1 3" id="KW-0378">Hydrolase</keyword>
<name>A0A9D2JZ18_9FIRM</name>
<proteinExistence type="predicted"/>
<protein>
    <submittedName>
        <fullName evidence="3">Alpha/beta hydrolase</fullName>
    </submittedName>
</protein>
<comment type="caution">
    <text evidence="3">The sequence shown here is derived from an EMBL/GenBank/DDBJ whole genome shotgun (WGS) entry which is preliminary data.</text>
</comment>
<evidence type="ECO:0000313" key="3">
    <source>
        <dbReference type="EMBL" id="HIZ72935.1"/>
    </source>
</evidence>
<dbReference type="AlphaFoldDB" id="A0A9D2JZ18"/>
<dbReference type="Gene3D" id="3.40.50.1820">
    <property type="entry name" value="alpha/beta hydrolase"/>
    <property type="match status" value="1"/>
</dbReference>
<gene>
    <name evidence="3" type="ORF">H9964_05095</name>
</gene>
<feature type="domain" description="Alpha/beta hydrolase fold-3" evidence="2">
    <location>
        <begin position="68"/>
        <end position="268"/>
    </location>
</feature>
<dbReference type="PANTHER" id="PTHR48081:SF8">
    <property type="entry name" value="ALPHA_BETA HYDROLASE FOLD-3 DOMAIN-CONTAINING PROTEIN-RELATED"/>
    <property type="match status" value="1"/>
</dbReference>
<evidence type="ECO:0000256" key="1">
    <source>
        <dbReference type="ARBA" id="ARBA00022801"/>
    </source>
</evidence>
<dbReference type="Proteomes" id="UP000824102">
    <property type="component" value="Unassembled WGS sequence"/>
</dbReference>
<dbReference type="Pfam" id="PF07859">
    <property type="entry name" value="Abhydrolase_3"/>
    <property type="match status" value="1"/>
</dbReference>
<reference evidence="3" key="1">
    <citation type="journal article" date="2021" name="PeerJ">
        <title>Extensive microbial diversity within the chicken gut microbiome revealed by metagenomics and culture.</title>
        <authorList>
            <person name="Gilroy R."/>
            <person name="Ravi A."/>
            <person name="Getino M."/>
            <person name="Pursley I."/>
            <person name="Horton D.L."/>
            <person name="Alikhan N.F."/>
            <person name="Baker D."/>
            <person name="Gharbi K."/>
            <person name="Hall N."/>
            <person name="Watson M."/>
            <person name="Adriaenssens E.M."/>
            <person name="Foster-Nyarko E."/>
            <person name="Jarju S."/>
            <person name="Secka A."/>
            <person name="Antonio M."/>
            <person name="Oren A."/>
            <person name="Chaudhuri R.R."/>
            <person name="La Ragione R."/>
            <person name="Hildebrand F."/>
            <person name="Pallen M.J."/>
        </authorList>
    </citation>
    <scope>NUCLEOTIDE SEQUENCE</scope>
    <source>
        <strain evidence="3">ChiW7-2402</strain>
    </source>
</reference>
<dbReference type="SUPFAM" id="SSF53474">
    <property type="entry name" value="alpha/beta-Hydrolases"/>
    <property type="match status" value="1"/>
</dbReference>
<dbReference type="InterPro" id="IPR050300">
    <property type="entry name" value="GDXG_lipolytic_enzyme"/>
</dbReference>
<organism evidence="3 4">
    <name type="scientific">Candidatus Gallimonas intestinavium</name>
    <dbReference type="NCBI Taxonomy" id="2838603"/>
    <lineage>
        <taxon>Bacteria</taxon>
        <taxon>Bacillati</taxon>
        <taxon>Bacillota</taxon>
        <taxon>Clostridia</taxon>
        <taxon>Candidatus Gallimonas</taxon>
    </lineage>
</organism>
<evidence type="ECO:0000259" key="2">
    <source>
        <dbReference type="Pfam" id="PF07859"/>
    </source>
</evidence>
<dbReference type="InterPro" id="IPR013094">
    <property type="entry name" value="AB_hydrolase_3"/>
</dbReference>
<dbReference type="InterPro" id="IPR029058">
    <property type="entry name" value="AB_hydrolase_fold"/>
</dbReference>
<dbReference type="EMBL" id="DXBB01000073">
    <property type="protein sequence ID" value="HIZ72935.1"/>
    <property type="molecule type" value="Genomic_DNA"/>
</dbReference>
<dbReference type="GO" id="GO:0016787">
    <property type="term" value="F:hydrolase activity"/>
    <property type="evidence" value="ECO:0007669"/>
    <property type="project" value="UniProtKB-KW"/>
</dbReference>
<reference evidence="3" key="2">
    <citation type="submission" date="2021-04" db="EMBL/GenBank/DDBJ databases">
        <authorList>
            <person name="Gilroy R."/>
        </authorList>
    </citation>
    <scope>NUCLEOTIDE SEQUENCE</scope>
    <source>
        <strain evidence="3">ChiW7-2402</strain>
    </source>
</reference>
<dbReference type="PANTHER" id="PTHR48081">
    <property type="entry name" value="AB HYDROLASE SUPERFAMILY PROTEIN C4A8.06C"/>
    <property type="match status" value="1"/>
</dbReference>